<dbReference type="AlphaFoldDB" id="A2SU52"/>
<evidence type="ECO:0000256" key="4">
    <source>
        <dbReference type="PROSITE-ProRule" id="PRU00335"/>
    </source>
</evidence>
<keyword evidence="3" id="KW-0804">Transcription</keyword>
<keyword evidence="1" id="KW-0805">Transcription regulation</keyword>
<protein>
    <submittedName>
        <fullName evidence="6">Transcriptional regulator, TetR family</fullName>
    </submittedName>
</protein>
<dbReference type="InterPro" id="IPR009057">
    <property type="entry name" value="Homeodomain-like_sf"/>
</dbReference>
<feature type="DNA-binding region" description="H-T-H motif" evidence="4">
    <location>
        <begin position="33"/>
        <end position="52"/>
    </location>
</feature>
<proteinExistence type="predicted"/>
<dbReference type="HOGENOM" id="CLU_069356_15_12_2"/>
<dbReference type="Gene3D" id="1.10.357.10">
    <property type="entry name" value="Tetracycline Repressor, domain 2"/>
    <property type="match status" value="1"/>
</dbReference>
<dbReference type="KEGG" id="mla:Mlab_1697"/>
<evidence type="ECO:0000259" key="5">
    <source>
        <dbReference type="PROSITE" id="PS50977"/>
    </source>
</evidence>
<dbReference type="STRING" id="410358.Mlab_1697"/>
<dbReference type="Proteomes" id="UP000000365">
    <property type="component" value="Chromosome"/>
</dbReference>
<dbReference type="InterPro" id="IPR001647">
    <property type="entry name" value="HTH_TetR"/>
</dbReference>
<feature type="domain" description="HTH tetR-type" evidence="5">
    <location>
        <begin position="10"/>
        <end position="70"/>
    </location>
</feature>
<dbReference type="InterPro" id="IPR050109">
    <property type="entry name" value="HTH-type_TetR-like_transc_reg"/>
</dbReference>
<evidence type="ECO:0000256" key="1">
    <source>
        <dbReference type="ARBA" id="ARBA00023015"/>
    </source>
</evidence>
<dbReference type="SUPFAM" id="SSF48498">
    <property type="entry name" value="Tetracyclin repressor-like, C-terminal domain"/>
    <property type="match status" value="1"/>
</dbReference>
<dbReference type="GeneID" id="4795119"/>
<keyword evidence="2 4" id="KW-0238">DNA-binding</keyword>
<organism evidence="6 7">
    <name type="scientific">Methanocorpusculum labreanum (strain ATCC 43576 / DSM 4855 / Z)</name>
    <dbReference type="NCBI Taxonomy" id="410358"/>
    <lineage>
        <taxon>Archaea</taxon>
        <taxon>Methanobacteriati</taxon>
        <taxon>Methanobacteriota</taxon>
        <taxon>Stenosarchaea group</taxon>
        <taxon>Methanomicrobia</taxon>
        <taxon>Methanomicrobiales</taxon>
        <taxon>Methanocorpusculaceae</taxon>
        <taxon>Methanocorpusculum</taxon>
    </lineage>
</organism>
<dbReference type="InterPro" id="IPR036271">
    <property type="entry name" value="Tet_transcr_reg_TetR-rel_C_sf"/>
</dbReference>
<keyword evidence="7" id="KW-1185">Reference proteome</keyword>
<accession>A2SU52</accession>
<dbReference type="SUPFAM" id="SSF46689">
    <property type="entry name" value="Homeodomain-like"/>
    <property type="match status" value="1"/>
</dbReference>
<dbReference type="PRINTS" id="PR00455">
    <property type="entry name" value="HTHTETR"/>
</dbReference>
<dbReference type="GO" id="GO:0000976">
    <property type="term" value="F:transcription cis-regulatory region binding"/>
    <property type="evidence" value="ECO:0007669"/>
    <property type="project" value="TreeGrafter"/>
</dbReference>
<name>A2SU52_METLZ</name>
<gene>
    <name evidence="6" type="ordered locus">Mlab_1697</name>
</gene>
<dbReference type="eggNOG" id="arCOG02643">
    <property type="taxonomic scope" value="Archaea"/>
</dbReference>
<reference evidence="6 7" key="1">
    <citation type="journal article" date="2009" name="Stand. Genomic Sci.">
        <title>Complete genome sequence of Methanocorpusculum labreanum type strain Z.</title>
        <authorList>
            <person name="Anderson I.J."/>
            <person name="Sieprawska-Lupa M."/>
            <person name="Goltsman E."/>
            <person name="Lapidus A."/>
            <person name="Copeland A."/>
            <person name="Glavina Del Rio T."/>
            <person name="Tice H."/>
            <person name="Dalin E."/>
            <person name="Barry K."/>
            <person name="Pitluck S."/>
            <person name="Hauser L."/>
            <person name="Land M."/>
            <person name="Lucas S."/>
            <person name="Richardson P."/>
            <person name="Whitman W.B."/>
            <person name="Kyrpides N.C."/>
        </authorList>
    </citation>
    <scope>NUCLEOTIDE SEQUENCE [LARGE SCALE GENOMIC DNA]</scope>
    <source>
        <strain evidence="7">ATCC 43576 / DSM 4855 / Z</strain>
    </source>
</reference>
<evidence type="ECO:0000313" key="6">
    <source>
        <dbReference type="EMBL" id="ABN07858.1"/>
    </source>
</evidence>
<dbReference type="OrthoDB" id="135877at2157"/>
<dbReference type="PROSITE" id="PS50977">
    <property type="entry name" value="HTH_TETR_2"/>
    <property type="match status" value="1"/>
</dbReference>
<evidence type="ECO:0000256" key="2">
    <source>
        <dbReference type="ARBA" id="ARBA00023125"/>
    </source>
</evidence>
<evidence type="ECO:0000313" key="7">
    <source>
        <dbReference type="Proteomes" id="UP000000365"/>
    </source>
</evidence>
<dbReference type="PANTHER" id="PTHR30055">
    <property type="entry name" value="HTH-TYPE TRANSCRIPTIONAL REGULATOR RUTR"/>
    <property type="match status" value="1"/>
</dbReference>
<dbReference type="PANTHER" id="PTHR30055:SF234">
    <property type="entry name" value="HTH-TYPE TRANSCRIPTIONAL REGULATOR BETI"/>
    <property type="match status" value="1"/>
</dbReference>
<evidence type="ECO:0000256" key="3">
    <source>
        <dbReference type="ARBA" id="ARBA00023163"/>
    </source>
</evidence>
<dbReference type="RefSeq" id="WP_011834061.1">
    <property type="nucleotide sequence ID" value="NC_008942.1"/>
</dbReference>
<dbReference type="GO" id="GO:0003700">
    <property type="term" value="F:DNA-binding transcription factor activity"/>
    <property type="evidence" value="ECO:0007669"/>
    <property type="project" value="TreeGrafter"/>
</dbReference>
<dbReference type="EMBL" id="CP000559">
    <property type="protein sequence ID" value="ABN07858.1"/>
    <property type="molecule type" value="Genomic_DNA"/>
</dbReference>
<sequence>MPKVIPEYKEDAKKKIIQTAIEVIAERGYAEASIHAIAKRLNVSKGAIYWYFPTREALFQEVMATIQRQMQVITDDSPKPASLDALYSILFSPIFEQFDLGDEGRRALFYEMFALSLRNPAIRGATVEYLNALVAATEGAVKREQENGSIQTKTDARTLAYIMVALYSGLLNYKMTEMPEEEIMKIWQEGVRLLVSKGE</sequence>
<dbReference type="Pfam" id="PF00440">
    <property type="entry name" value="TetR_N"/>
    <property type="match status" value="1"/>
</dbReference>